<sequence length="38" mass="4524">MEKYLAIILFFLVMVVLNLKSNIIYFIINNPFNGYKLL</sequence>
<keyword evidence="1" id="KW-1133">Transmembrane helix</keyword>
<dbReference type="EMBL" id="CBSW010000030">
    <property type="protein sequence ID" value="CDG95403.1"/>
    <property type="molecule type" value="Genomic_DNA"/>
</dbReference>
<protein>
    <submittedName>
        <fullName evidence="2">Uncharacterized protein</fullName>
    </submittedName>
</protein>
<organism evidence="2 3">
    <name type="scientific">Xenorhabdus bovienii str. puntauvense</name>
    <dbReference type="NCBI Taxonomy" id="1398201"/>
    <lineage>
        <taxon>Bacteria</taxon>
        <taxon>Pseudomonadati</taxon>
        <taxon>Pseudomonadota</taxon>
        <taxon>Gammaproteobacteria</taxon>
        <taxon>Enterobacterales</taxon>
        <taxon>Morganellaceae</taxon>
        <taxon>Xenorhabdus</taxon>
    </lineage>
</organism>
<gene>
    <name evidence="2" type="ORF">XBP1_1250033</name>
</gene>
<reference evidence="2" key="1">
    <citation type="submission" date="2013-07" db="EMBL/GenBank/DDBJ databases">
        <title>Sub-species coevolution in mutualistic symbiosis.</title>
        <authorList>
            <person name="Murfin K."/>
            <person name="Klassen J."/>
            <person name="Lee M."/>
            <person name="Forst S."/>
            <person name="Stock P."/>
            <person name="Goodrich-Blair H."/>
        </authorList>
    </citation>
    <scope>NUCLEOTIDE SEQUENCE [LARGE SCALE GENOMIC DNA]</scope>
    <source>
        <strain evidence="2">Puntauvense</strain>
    </source>
</reference>
<name>A0A077NAW0_XENBV</name>
<keyword evidence="1" id="KW-0472">Membrane</keyword>
<keyword evidence="1" id="KW-0812">Transmembrane</keyword>
<proteinExistence type="predicted"/>
<accession>A0A077NAW0</accession>
<feature type="transmembrane region" description="Helical" evidence="1">
    <location>
        <begin position="7"/>
        <end position="28"/>
    </location>
</feature>
<dbReference type="AlphaFoldDB" id="A0A077NAW0"/>
<evidence type="ECO:0000313" key="2">
    <source>
        <dbReference type="EMBL" id="CDG95403.1"/>
    </source>
</evidence>
<dbReference type="Proteomes" id="UP000028511">
    <property type="component" value="Unassembled WGS sequence"/>
</dbReference>
<evidence type="ECO:0000256" key="1">
    <source>
        <dbReference type="SAM" id="Phobius"/>
    </source>
</evidence>
<evidence type="ECO:0000313" key="3">
    <source>
        <dbReference type="Proteomes" id="UP000028511"/>
    </source>
</evidence>
<dbReference type="HOGENOM" id="CLU_3334988_0_0_6"/>
<comment type="caution">
    <text evidence="2">The sequence shown here is derived from an EMBL/GenBank/DDBJ whole genome shotgun (WGS) entry which is preliminary data.</text>
</comment>